<evidence type="ECO:0008006" key="4">
    <source>
        <dbReference type="Google" id="ProtNLM"/>
    </source>
</evidence>
<dbReference type="EMBL" id="BAAADD010000008">
    <property type="protein sequence ID" value="GAA0579724.1"/>
    <property type="molecule type" value="Genomic_DNA"/>
</dbReference>
<feature type="transmembrane region" description="Helical" evidence="1">
    <location>
        <begin position="137"/>
        <end position="161"/>
    </location>
</feature>
<organism evidence="2 3">
    <name type="scientific">Rhizomicrobium electricum</name>
    <dbReference type="NCBI Taxonomy" id="480070"/>
    <lineage>
        <taxon>Bacteria</taxon>
        <taxon>Pseudomonadati</taxon>
        <taxon>Pseudomonadota</taxon>
        <taxon>Alphaproteobacteria</taxon>
        <taxon>Micropepsales</taxon>
        <taxon>Micropepsaceae</taxon>
        <taxon>Rhizomicrobium</taxon>
    </lineage>
</organism>
<sequence length="278" mass="29453">MMTKEVLRQLLRPGGGVAFLGGAAILYGITCFLLGDFAAYWQPVPQSIPSRQLLAYLSAGLLVLGGAGLLIPRTIRAAAMILLLLFALYDVCYLLKLIGPPASPVALLGLAEQTSVVVGSWAVLLRMRAGGSAGVTTARIVFGICSIVFALAHFTGLQATAKMVPAWMPGGQVFWAIATGVGHLAVGLSLIANRIAVLATRLGGLMYICFALFSWLPGAVTHPTEWLLWAGVAISLCMAAALWLVGDLLAARNARNPNFDSGFSIGAESRRRRHESMY</sequence>
<feature type="transmembrane region" description="Helical" evidence="1">
    <location>
        <begin position="16"/>
        <end position="41"/>
    </location>
</feature>
<gene>
    <name evidence="2" type="ORF">GCM10008942_30780</name>
</gene>
<keyword evidence="1" id="KW-0472">Membrane</keyword>
<accession>A0ABP3Q5P3</accession>
<name>A0ABP3Q5P3_9PROT</name>
<feature type="transmembrane region" description="Helical" evidence="1">
    <location>
        <begin position="53"/>
        <end position="71"/>
    </location>
</feature>
<reference evidence="3" key="1">
    <citation type="journal article" date="2019" name="Int. J. Syst. Evol. Microbiol.">
        <title>The Global Catalogue of Microorganisms (GCM) 10K type strain sequencing project: providing services to taxonomists for standard genome sequencing and annotation.</title>
        <authorList>
            <consortium name="The Broad Institute Genomics Platform"/>
            <consortium name="The Broad Institute Genome Sequencing Center for Infectious Disease"/>
            <person name="Wu L."/>
            <person name="Ma J."/>
        </authorList>
    </citation>
    <scope>NUCLEOTIDE SEQUENCE [LARGE SCALE GENOMIC DNA]</scope>
    <source>
        <strain evidence="3">JCM 15089</strain>
    </source>
</reference>
<feature type="transmembrane region" description="Helical" evidence="1">
    <location>
        <begin position="105"/>
        <end position="125"/>
    </location>
</feature>
<feature type="transmembrane region" description="Helical" evidence="1">
    <location>
        <begin position="226"/>
        <end position="245"/>
    </location>
</feature>
<feature type="transmembrane region" description="Helical" evidence="1">
    <location>
        <begin position="204"/>
        <end position="220"/>
    </location>
</feature>
<protein>
    <recommendedName>
        <fullName evidence="4">DoxX family protein</fullName>
    </recommendedName>
</protein>
<keyword evidence="1" id="KW-1133">Transmembrane helix</keyword>
<feature type="transmembrane region" description="Helical" evidence="1">
    <location>
        <begin position="78"/>
        <end position="99"/>
    </location>
</feature>
<dbReference type="RefSeq" id="WP_166936938.1">
    <property type="nucleotide sequence ID" value="NZ_BAAADD010000008.1"/>
</dbReference>
<comment type="caution">
    <text evidence="2">The sequence shown here is derived from an EMBL/GenBank/DDBJ whole genome shotgun (WGS) entry which is preliminary data.</text>
</comment>
<dbReference type="Proteomes" id="UP001499951">
    <property type="component" value="Unassembled WGS sequence"/>
</dbReference>
<evidence type="ECO:0000313" key="2">
    <source>
        <dbReference type="EMBL" id="GAA0579724.1"/>
    </source>
</evidence>
<evidence type="ECO:0000313" key="3">
    <source>
        <dbReference type="Proteomes" id="UP001499951"/>
    </source>
</evidence>
<keyword evidence="3" id="KW-1185">Reference proteome</keyword>
<keyword evidence="1" id="KW-0812">Transmembrane</keyword>
<proteinExistence type="predicted"/>
<evidence type="ECO:0000256" key="1">
    <source>
        <dbReference type="SAM" id="Phobius"/>
    </source>
</evidence>
<feature type="transmembrane region" description="Helical" evidence="1">
    <location>
        <begin position="173"/>
        <end position="192"/>
    </location>
</feature>